<feature type="compositionally biased region" description="Polar residues" evidence="1">
    <location>
        <begin position="287"/>
        <end position="299"/>
    </location>
</feature>
<evidence type="ECO:0000256" key="1">
    <source>
        <dbReference type="SAM" id="MobiDB-lite"/>
    </source>
</evidence>
<organism evidence="2 3">
    <name type="scientific">Karstenula rhodostoma CBS 690.94</name>
    <dbReference type="NCBI Taxonomy" id="1392251"/>
    <lineage>
        <taxon>Eukaryota</taxon>
        <taxon>Fungi</taxon>
        <taxon>Dikarya</taxon>
        <taxon>Ascomycota</taxon>
        <taxon>Pezizomycotina</taxon>
        <taxon>Dothideomycetes</taxon>
        <taxon>Pleosporomycetidae</taxon>
        <taxon>Pleosporales</taxon>
        <taxon>Massarineae</taxon>
        <taxon>Didymosphaeriaceae</taxon>
        <taxon>Karstenula</taxon>
    </lineage>
</organism>
<gene>
    <name evidence="2" type="ORF">P171DRAFT_52649</name>
</gene>
<evidence type="ECO:0000313" key="2">
    <source>
        <dbReference type="EMBL" id="KAF2442937.1"/>
    </source>
</evidence>
<dbReference type="Proteomes" id="UP000799764">
    <property type="component" value="Unassembled WGS sequence"/>
</dbReference>
<dbReference type="EMBL" id="MU001503">
    <property type="protein sequence ID" value="KAF2442937.1"/>
    <property type="molecule type" value="Genomic_DNA"/>
</dbReference>
<protein>
    <submittedName>
        <fullName evidence="2">Uncharacterized protein</fullName>
    </submittedName>
</protein>
<comment type="caution">
    <text evidence="2">The sequence shown here is derived from an EMBL/GenBank/DDBJ whole genome shotgun (WGS) entry which is preliminary data.</text>
</comment>
<feature type="region of interest" description="Disordered" evidence="1">
    <location>
        <begin position="209"/>
        <end position="247"/>
    </location>
</feature>
<sequence length="381" mass="41762">MGTGIAPLVVPVRIQLRISQVGRVLLKVPRERYSHWVSCCSAMTLDVSITLAEYGSTQESAYTSQIAPDIPVGSPKASKLSSKERRKATFTHKKIQESRAMRKEKKRNKEEEEKQERNPHGQSFTNKADDVPETGNSLGSKPSHWETQSLWDMANGPLRQCWLPLLYRWDGWNWVPLPGGYYLLPQPSTPPYHPSYLNQPQDFEYPGYSQHSSTLYDSKDASDAAWPMESSPALTEKGPNTSRPKGEVPAIRIDDSLLIAVSPTPALHKSNSPTTELVTDARKESRLSLSTPNDSNTSPPDAVVATGLNDLAAIGAQHDEANTGAVIEPRDFDVTADVNDACNLPLDYVTNSNAEIDSIIAVGSSITVSLQGRSSTYPTSS</sequence>
<keyword evidence="3" id="KW-1185">Reference proteome</keyword>
<feature type="region of interest" description="Disordered" evidence="1">
    <location>
        <begin position="66"/>
        <end position="143"/>
    </location>
</feature>
<name>A0A9P4PFC2_9PLEO</name>
<feature type="compositionally biased region" description="Polar residues" evidence="1">
    <location>
        <begin position="134"/>
        <end position="143"/>
    </location>
</feature>
<evidence type="ECO:0000313" key="3">
    <source>
        <dbReference type="Proteomes" id="UP000799764"/>
    </source>
</evidence>
<feature type="compositionally biased region" description="Basic and acidic residues" evidence="1">
    <location>
        <begin position="94"/>
        <end position="119"/>
    </location>
</feature>
<feature type="region of interest" description="Disordered" evidence="1">
    <location>
        <begin position="265"/>
        <end position="300"/>
    </location>
</feature>
<dbReference type="AlphaFoldDB" id="A0A9P4PFC2"/>
<accession>A0A9P4PFC2</accession>
<reference evidence="2" key="1">
    <citation type="journal article" date="2020" name="Stud. Mycol.">
        <title>101 Dothideomycetes genomes: a test case for predicting lifestyles and emergence of pathogens.</title>
        <authorList>
            <person name="Haridas S."/>
            <person name="Albert R."/>
            <person name="Binder M."/>
            <person name="Bloem J."/>
            <person name="Labutti K."/>
            <person name="Salamov A."/>
            <person name="Andreopoulos B."/>
            <person name="Baker S."/>
            <person name="Barry K."/>
            <person name="Bills G."/>
            <person name="Bluhm B."/>
            <person name="Cannon C."/>
            <person name="Castanera R."/>
            <person name="Culley D."/>
            <person name="Daum C."/>
            <person name="Ezra D."/>
            <person name="Gonzalez J."/>
            <person name="Henrissat B."/>
            <person name="Kuo A."/>
            <person name="Liang C."/>
            <person name="Lipzen A."/>
            <person name="Lutzoni F."/>
            <person name="Magnuson J."/>
            <person name="Mondo S."/>
            <person name="Nolan M."/>
            <person name="Ohm R."/>
            <person name="Pangilinan J."/>
            <person name="Park H.-J."/>
            <person name="Ramirez L."/>
            <person name="Alfaro M."/>
            <person name="Sun H."/>
            <person name="Tritt A."/>
            <person name="Yoshinaga Y."/>
            <person name="Zwiers L.-H."/>
            <person name="Turgeon B."/>
            <person name="Goodwin S."/>
            <person name="Spatafora J."/>
            <person name="Crous P."/>
            <person name="Grigoriev I."/>
        </authorList>
    </citation>
    <scope>NUCLEOTIDE SEQUENCE</scope>
    <source>
        <strain evidence="2">CBS 690.94</strain>
    </source>
</reference>
<proteinExistence type="predicted"/>
<feature type="compositionally biased region" description="Basic residues" evidence="1">
    <location>
        <begin position="84"/>
        <end position="93"/>
    </location>
</feature>